<dbReference type="SUPFAM" id="SSF90123">
    <property type="entry name" value="ABC transporter transmembrane region"/>
    <property type="match status" value="1"/>
</dbReference>
<comment type="subcellular location">
    <subcellularLocation>
        <location evidence="1">Cell membrane</location>
        <topology evidence="1">Multi-pass membrane protein</topology>
    </subcellularLocation>
</comment>
<dbReference type="FunFam" id="1.20.1560.10:FF:000011">
    <property type="entry name" value="Multidrug ABC transporter ATP-binding protein"/>
    <property type="match status" value="1"/>
</dbReference>
<evidence type="ECO:0000256" key="9">
    <source>
        <dbReference type="SAM" id="Phobius"/>
    </source>
</evidence>
<dbReference type="InterPro" id="IPR036640">
    <property type="entry name" value="ABC1_TM_sf"/>
</dbReference>
<feature type="transmembrane region" description="Helical" evidence="9">
    <location>
        <begin position="283"/>
        <end position="310"/>
    </location>
</feature>
<dbReference type="AlphaFoldDB" id="A0A855WVV7"/>
<comment type="caution">
    <text evidence="11">The sequence shown here is derived from an EMBL/GenBank/DDBJ whole genome shotgun (WGS) entry which is preliminary data.</text>
</comment>
<evidence type="ECO:0000256" key="6">
    <source>
        <dbReference type="ARBA" id="ARBA00022840"/>
    </source>
</evidence>
<evidence type="ECO:0000313" key="11">
    <source>
        <dbReference type="EMBL" id="PWB68801.1"/>
    </source>
</evidence>
<evidence type="ECO:0000313" key="12">
    <source>
        <dbReference type="Proteomes" id="UP000250918"/>
    </source>
</evidence>
<evidence type="ECO:0000256" key="7">
    <source>
        <dbReference type="ARBA" id="ARBA00022989"/>
    </source>
</evidence>
<organism evidence="11 12">
    <name type="scientific">candidate division GN15 bacterium</name>
    <dbReference type="NCBI Taxonomy" id="2072418"/>
    <lineage>
        <taxon>Bacteria</taxon>
        <taxon>candidate division GN15</taxon>
    </lineage>
</organism>
<feature type="transmembrane region" description="Helical" evidence="9">
    <location>
        <begin position="28"/>
        <end position="46"/>
    </location>
</feature>
<evidence type="ECO:0000259" key="10">
    <source>
        <dbReference type="PROSITE" id="PS50929"/>
    </source>
</evidence>
<feature type="transmembrane region" description="Helical" evidence="9">
    <location>
        <begin position="171"/>
        <end position="188"/>
    </location>
</feature>
<dbReference type="InterPro" id="IPR027417">
    <property type="entry name" value="P-loop_NTPase"/>
</dbReference>
<evidence type="ECO:0000256" key="5">
    <source>
        <dbReference type="ARBA" id="ARBA00022741"/>
    </source>
</evidence>
<proteinExistence type="predicted"/>
<dbReference type="PANTHER" id="PTHR43394">
    <property type="entry name" value="ATP-DEPENDENT PERMEASE MDL1, MITOCHONDRIAL"/>
    <property type="match status" value="1"/>
</dbReference>
<keyword evidence="6 11" id="KW-0067">ATP-binding</keyword>
<keyword evidence="2" id="KW-0813">Transport</keyword>
<accession>A0A855WVV7</accession>
<dbReference type="Pfam" id="PF00664">
    <property type="entry name" value="ABC_membrane"/>
    <property type="match status" value="1"/>
</dbReference>
<protein>
    <submittedName>
        <fullName evidence="11">ABC transporter ATP-binding protein</fullName>
    </submittedName>
</protein>
<dbReference type="InterPro" id="IPR039421">
    <property type="entry name" value="Type_1_exporter"/>
</dbReference>
<dbReference type="PROSITE" id="PS50929">
    <property type="entry name" value="ABC_TM1F"/>
    <property type="match status" value="1"/>
</dbReference>
<dbReference type="PANTHER" id="PTHR43394:SF1">
    <property type="entry name" value="ATP-BINDING CASSETTE SUB-FAMILY B MEMBER 10, MITOCHONDRIAL"/>
    <property type="match status" value="1"/>
</dbReference>
<feature type="domain" description="ABC transmembrane type-1" evidence="10">
    <location>
        <begin position="30"/>
        <end position="312"/>
    </location>
</feature>
<gene>
    <name evidence="11" type="ORF">C3F09_10985</name>
</gene>
<feature type="transmembrane region" description="Helical" evidence="9">
    <location>
        <begin position="66"/>
        <end position="87"/>
    </location>
</feature>
<feature type="non-terminal residue" evidence="11">
    <location>
        <position position="382"/>
    </location>
</feature>
<dbReference type="GO" id="GO:0005524">
    <property type="term" value="F:ATP binding"/>
    <property type="evidence" value="ECO:0007669"/>
    <property type="project" value="UniProtKB-KW"/>
</dbReference>
<reference evidence="11 12" key="1">
    <citation type="journal article" date="2018" name="ISME J.">
        <title>A methanotrophic archaeon couples anaerobic oxidation of methane to Fe(III) reduction.</title>
        <authorList>
            <person name="Cai C."/>
            <person name="Leu A.O."/>
            <person name="Xie G.J."/>
            <person name="Guo J."/>
            <person name="Feng Y."/>
            <person name="Zhao J.X."/>
            <person name="Tyson G.W."/>
            <person name="Yuan Z."/>
            <person name="Hu S."/>
        </authorList>
    </citation>
    <scope>NUCLEOTIDE SEQUENCE [LARGE SCALE GENOMIC DNA]</scope>
    <source>
        <strain evidence="11">FeB_12</strain>
    </source>
</reference>
<sequence length="382" mass="42686">MTQQTDTRPVGPGRFTTITRYLKGYKGYLIFGAVSVVLANVLLLINPYVLKVIFDRLAKHASSAEILMPALLMVALAIASGIFRFLMRRTIIWMSRRIEYDLRGALLDHLLTMSPSFYDRTRTGDLMARATNDLEAVRMMIGPGIMQIANTIVTVITALSFMIVLSPKLTLYAIFPMLMVPFTVNRLGNLVHRRFTKIQEHFSLLTAVAQENLAGVRVVKAYRQEDEEIGHFSEVSSRYVQLNLDLARVYGIMFPLMFFFASTLSLTVLYFGGLDVMNGKITLGTMAAFFGYLTMLFWPILAGGWVISLYQQGTASLDRINRILFTEPEIKNEAAQPHAGPMQGKIEFRHLNFGYNPDTPVLHDISLTISAGQTVGIVGPVG</sequence>
<feature type="transmembrane region" description="Helical" evidence="9">
    <location>
        <begin position="148"/>
        <end position="165"/>
    </location>
</feature>
<dbReference type="Gene3D" id="3.40.50.300">
    <property type="entry name" value="P-loop containing nucleotide triphosphate hydrolases"/>
    <property type="match status" value="1"/>
</dbReference>
<evidence type="ECO:0000256" key="4">
    <source>
        <dbReference type="ARBA" id="ARBA00022692"/>
    </source>
</evidence>
<keyword evidence="3" id="KW-1003">Cell membrane</keyword>
<dbReference type="GO" id="GO:0015421">
    <property type="term" value="F:ABC-type oligopeptide transporter activity"/>
    <property type="evidence" value="ECO:0007669"/>
    <property type="project" value="TreeGrafter"/>
</dbReference>
<evidence type="ECO:0000256" key="2">
    <source>
        <dbReference type="ARBA" id="ARBA00022448"/>
    </source>
</evidence>
<evidence type="ECO:0000256" key="8">
    <source>
        <dbReference type="ARBA" id="ARBA00023136"/>
    </source>
</evidence>
<keyword evidence="4 9" id="KW-0812">Transmembrane</keyword>
<dbReference type="Gene3D" id="1.20.1560.10">
    <property type="entry name" value="ABC transporter type 1, transmembrane domain"/>
    <property type="match status" value="1"/>
</dbReference>
<dbReference type="SUPFAM" id="SSF52540">
    <property type="entry name" value="P-loop containing nucleoside triphosphate hydrolases"/>
    <property type="match status" value="1"/>
</dbReference>
<feature type="transmembrane region" description="Helical" evidence="9">
    <location>
        <begin position="249"/>
        <end position="271"/>
    </location>
</feature>
<keyword evidence="8 9" id="KW-0472">Membrane</keyword>
<dbReference type="CDD" id="cd18541">
    <property type="entry name" value="ABC_6TM_TmrB_like"/>
    <property type="match status" value="1"/>
</dbReference>
<name>A0A855WVV7_9BACT</name>
<dbReference type="InterPro" id="IPR011527">
    <property type="entry name" value="ABC1_TM_dom"/>
</dbReference>
<keyword evidence="5" id="KW-0547">Nucleotide-binding</keyword>
<evidence type="ECO:0000256" key="1">
    <source>
        <dbReference type="ARBA" id="ARBA00004651"/>
    </source>
</evidence>
<dbReference type="GO" id="GO:0005886">
    <property type="term" value="C:plasma membrane"/>
    <property type="evidence" value="ECO:0007669"/>
    <property type="project" value="UniProtKB-SubCell"/>
</dbReference>
<keyword evidence="7 9" id="KW-1133">Transmembrane helix</keyword>
<evidence type="ECO:0000256" key="3">
    <source>
        <dbReference type="ARBA" id="ARBA00022475"/>
    </source>
</evidence>
<dbReference type="EMBL" id="PQAP01000190">
    <property type="protein sequence ID" value="PWB68801.1"/>
    <property type="molecule type" value="Genomic_DNA"/>
</dbReference>
<dbReference type="Proteomes" id="UP000250918">
    <property type="component" value="Unassembled WGS sequence"/>
</dbReference>